<reference evidence="1 2" key="1">
    <citation type="submission" date="2023-05" db="EMBL/GenBank/DDBJ databases">
        <title>Sequencing and Assembly of Streptomyces sp. NP73.</title>
        <authorList>
            <person name="Konwar A.N."/>
            <person name="Saikia K."/>
            <person name="Thakur D."/>
        </authorList>
    </citation>
    <scope>NUCLEOTIDE SEQUENCE [LARGE SCALE GENOMIC DNA]</scope>
    <source>
        <strain evidence="1 2">NP73</strain>
    </source>
</reference>
<protein>
    <recommendedName>
        <fullName evidence="3">Helix-turn-helix domain-containing protein</fullName>
    </recommendedName>
</protein>
<gene>
    <name evidence="1" type="ORF">QEZ40_005994</name>
</gene>
<keyword evidence="2" id="KW-1185">Reference proteome</keyword>
<dbReference type="Proteomes" id="UP001223390">
    <property type="component" value="Unassembled WGS sequence"/>
</dbReference>
<evidence type="ECO:0000313" key="2">
    <source>
        <dbReference type="Proteomes" id="UP001223390"/>
    </source>
</evidence>
<sequence>MAVTALCQGEGCRTGRADGRTRRRTTDGSRLCRPCREHLAAGLAELAHLYEECGRVLGGAAPGSLRERTTGGVLPGLPFNGAAADVRARMVSVLGSWSGLVAQQRGLAAPPRTVAALTAFLLRNADWLAAHSAAGEATAEIARLVRAGRRAAFPDPARSIRLGDCPEPGCAGALTLAVRAAARADEPAVVCAADPGHRWTSDRWSALSRSLDSAREPGAPAAPATERWLTAADIAQLWHTPTGTVYRLASEQRWRRRNRAGRTYYNESDVRDCFTRRAAARP</sequence>
<evidence type="ECO:0008006" key="3">
    <source>
        <dbReference type="Google" id="ProtNLM"/>
    </source>
</evidence>
<evidence type="ECO:0000313" key="1">
    <source>
        <dbReference type="EMBL" id="MDK9495347.1"/>
    </source>
</evidence>
<dbReference type="EMBL" id="JASITI010000006">
    <property type="protein sequence ID" value="MDK9495347.1"/>
    <property type="molecule type" value="Genomic_DNA"/>
</dbReference>
<name>A0ABT7GP25_9ACTN</name>
<proteinExistence type="predicted"/>
<organism evidence="1 2">
    <name type="scientific">Streptomyces katrae</name>
    <dbReference type="NCBI Taxonomy" id="68223"/>
    <lineage>
        <taxon>Bacteria</taxon>
        <taxon>Bacillati</taxon>
        <taxon>Actinomycetota</taxon>
        <taxon>Actinomycetes</taxon>
        <taxon>Kitasatosporales</taxon>
        <taxon>Streptomycetaceae</taxon>
        <taxon>Streptomyces</taxon>
    </lineage>
</organism>
<dbReference type="RefSeq" id="WP_285340996.1">
    <property type="nucleotide sequence ID" value="NZ_JASITI010000006.1"/>
</dbReference>
<accession>A0ABT7GP25</accession>
<comment type="caution">
    <text evidence="1">The sequence shown here is derived from an EMBL/GenBank/DDBJ whole genome shotgun (WGS) entry which is preliminary data.</text>
</comment>